<proteinExistence type="predicted"/>
<evidence type="ECO:0000313" key="1">
    <source>
        <dbReference type="EMBL" id="MFC5218331.1"/>
    </source>
</evidence>
<evidence type="ECO:0000313" key="2">
    <source>
        <dbReference type="Proteomes" id="UP001596263"/>
    </source>
</evidence>
<dbReference type="EMBL" id="JBHSKM010000024">
    <property type="protein sequence ID" value="MFC5218331.1"/>
    <property type="molecule type" value="Genomic_DNA"/>
</dbReference>
<keyword evidence="2" id="KW-1185">Reference proteome</keyword>
<comment type="caution">
    <text evidence="1">The sequence shown here is derived from an EMBL/GenBank/DDBJ whole genome shotgun (WGS) entry which is preliminary data.</text>
</comment>
<dbReference type="RefSeq" id="WP_380860891.1">
    <property type="nucleotide sequence ID" value="NZ_JBHSKM010000024.1"/>
</dbReference>
<name>A0ABW0CU75_STRCD</name>
<protein>
    <submittedName>
        <fullName evidence="1">Uncharacterized protein</fullName>
    </submittedName>
</protein>
<dbReference type="Proteomes" id="UP001596263">
    <property type="component" value="Unassembled WGS sequence"/>
</dbReference>
<accession>A0ABW0CU75</accession>
<gene>
    <name evidence="1" type="ORF">ACFPQ9_31275</name>
</gene>
<reference evidence="2" key="1">
    <citation type="journal article" date="2019" name="Int. J. Syst. Evol. Microbiol.">
        <title>The Global Catalogue of Microorganisms (GCM) 10K type strain sequencing project: providing services to taxonomists for standard genome sequencing and annotation.</title>
        <authorList>
            <consortium name="The Broad Institute Genomics Platform"/>
            <consortium name="The Broad Institute Genome Sequencing Center for Infectious Disease"/>
            <person name="Wu L."/>
            <person name="Ma J."/>
        </authorList>
    </citation>
    <scope>NUCLEOTIDE SEQUENCE [LARGE SCALE GENOMIC DNA]</scope>
    <source>
        <strain evidence="2">KCTC 42586</strain>
    </source>
</reference>
<sequence>MTSGQGDAPEEEFVEALVELRSDASVRDLVEWCSRHGIDVVPMAAGTLITGTGRHFTAAFGVPVEDRSRPRTLPVPPALQTTARSVTVLPTPTLGERDGPT</sequence>
<organism evidence="1 2">
    <name type="scientific">Streptomyces coerulescens</name>
    <dbReference type="NCBI Taxonomy" id="29304"/>
    <lineage>
        <taxon>Bacteria</taxon>
        <taxon>Bacillati</taxon>
        <taxon>Actinomycetota</taxon>
        <taxon>Actinomycetes</taxon>
        <taxon>Kitasatosporales</taxon>
        <taxon>Streptomycetaceae</taxon>
        <taxon>Streptomyces</taxon>
    </lineage>
</organism>